<dbReference type="InParanoid" id="A0A090CMC3"/>
<feature type="compositionally biased region" description="Pro residues" evidence="1">
    <location>
        <begin position="135"/>
        <end position="150"/>
    </location>
</feature>
<feature type="compositionally biased region" description="Basic residues" evidence="1">
    <location>
        <begin position="1"/>
        <end position="12"/>
    </location>
</feature>
<keyword evidence="4" id="KW-1185">Reference proteome</keyword>
<dbReference type="InterPro" id="IPR043472">
    <property type="entry name" value="Macro_dom-like"/>
</dbReference>
<evidence type="ECO:0000313" key="4">
    <source>
        <dbReference type="Proteomes" id="UP000001197"/>
    </source>
</evidence>
<evidence type="ECO:0000313" key="3">
    <source>
        <dbReference type="EMBL" id="CDP29851.1"/>
    </source>
</evidence>
<feature type="compositionally biased region" description="Pro residues" evidence="1">
    <location>
        <begin position="115"/>
        <end position="129"/>
    </location>
</feature>
<dbReference type="Pfam" id="PF10021">
    <property type="entry name" value="PARG_cat_microb"/>
    <property type="match status" value="1"/>
</dbReference>
<accession>A0A090CMC3</accession>
<dbReference type="AlphaFoldDB" id="A0A090CMC3"/>
<dbReference type="STRING" id="515849.A0A090CMC3"/>
<organism evidence="3 4">
    <name type="scientific">Podospora anserina (strain S / ATCC MYA-4624 / DSM 980 / FGSC 10383)</name>
    <name type="common">Pleurage anserina</name>
    <dbReference type="NCBI Taxonomy" id="515849"/>
    <lineage>
        <taxon>Eukaryota</taxon>
        <taxon>Fungi</taxon>
        <taxon>Dikarya</taxon>
        <taxon>Ascomycota</taxon>
        <taxon>Pezizomycotina</taxon>
        <taxon>Sordariomycetes</taxon>
        <taxon>Sordariomycetidae</taxon>
        <taxon>Sordariales</taxon>
        <taxon>Podosporaceae</taxon>
        <taxon>Podospora</taxon>
        <taxon>Podospora anserina</taxon>
    </lineage>
</organism>
<feature type="compositionally biased region" description="Low complexity" evidence="1">
    <location>
        <begin position="74"/>
        <end position="87"/>
    </location>
</feature>
<dbReference type="PANTHER" id="PTHR35596">
    <property type="entry name" value="DUF2263 DOMAIN-CONTAINING PROTEIN"/>
    <property type="match status" value="1"/>
</dbReference>
<dbReference type="EMBL" id="FO904940">
    <property type="protein sequence ID" value="CDP29851.1"/>
    <property type="molecule type" value="Genomic_DNA"/>
</dbReference>
<evidence type="ECO:0000256" key="1">
    <source>
        <dbReference type="SAM" id="MobiDB-lite"/>
    </source>
</evidence>
<dbReference type="Gene3D" id="3.40.220.10">
    <property type="entry name" value="Leucine Aminopeptidase, subunit E, domain 1"/>
    <property type="match status" value="1"/>
</dbReference>
<feature type="compositionally biased region" description="Basic and acidic residues" evidence="1">
    <location>
        <begin position="291"/>
        <end position="307"/>
    </location>
</feature>
<dbReference type="PANTHER" id="PTHR35596:SF1">
    <property type="entry name" value="MICROBIAL-TYPE PARG CATALYTIC DOMAIN-CONTAINING PROTEIN"/>
    <property type="match status" value="1"/>
</dbReference>
<protein>
    <recommendedName>
        <fullName evidence="2">Microbial-type PARG catalytic domain-containing protein</fullName>
    </recommendedName>
</protein>
<evidence type="ECO:0000259" key="2">
    <source>
        <dbReference type="Pfam" id="PF10021"/>
    </source>
</evidence>
<dbReference type="Proteomes" id="UP000001197">
    <property type="component" value="Chromosome 5"/>
</dbReference>
<reference evidence="4" key="2">
    <citation type="journal article" date="2014" name="Genetics">
        <title>Maintaining two mating types: Structure of the mating type locus and its role in heterokaryosis in Podospora anserina.</title>
        <authorList>
            <person name="Grognet P."/>
            <person name="Bidard F."/>
            <person name="Kuchly C."/>
            <person name="Tong L.C.H."/>
            <person name="Coppin E."/>
            <person name="Benkhali J.A."/>
            <person name="Couloux A."/>
            <person name="Wincker P."/>
            <person name="Debuchy R."/>
            <person name="Silar P."/>
        </authorList>
    </citation>
    <scope>GENOME REANNOTATION</scope>
    <source>
        <strain evidence="4">S / ATCC MYA-4624 / DSM 980 / FGSC 10383</strain>
    </source>
</reference>
<reference evidence="3 4" key="1">
    <citation type="journal article" date="2008" name="Genome Biol.">
        <title>The genome sequence of the model ascomycete fungus Podospora anserina.</title>
        <authorList>
            <person name="Espagne E."/>
            <person name="Lespinet O."/>
            <person name="Malagnac F."/>
            <person name="Da Silva C."/>
            <person name="Jaillon O."/>
            <person name="Porcel B.M."/>
            <person name="Couloux A."/>
            <person name="Aury J.-M."/>
            <person name="Segurens B."/>
            <person name="Poulain J."/>
            <person name="Anthouard V."/>
            <person name="Grossetete S."/>
            <person name="Khalili H."/>
            <person name="Coppin E."/>
            <person name="Dequard-Chablat M."/>
            <person name="Picard M."/>
            <person name="Contamine V."/>
            <person name="Arnaise S."/>
            <person name="Bourdais A."/>
            <person name="Berteaux-Lecellier V."/>
            <person name="Gautheret D."/>
            <person name="de Vries R.P."/>
            <person name="Battaglia E."/>
            <person name="Coutinho P.M."/>
            <person name="Danchin E.G.J."/>
            <person name="Henrissat B."/>
            <person name="El Khoury R."/>
            <person name="Sainsard-Chanet A."/>
            <person name="Boivin A."/>
            <person name="Pinan-Lucarre B."/>
            <person name="Sellem C.H."/>
            <person name="Debuchy R."/>
            <person name="Wincker P."/>
            <person name="Weissenbach J."/>
            <person name="Silar P."/>
        </authorList>
    </citation>
    <scope>NUCLEOTIDE SEQUENCE [LARGE SCALE GENOMIC DNA]</scope>
    <source>
        <strain evidence="4">S / ATCC MYA-4624 / DSM 980 / FGSC 10383</strain>
    </source>
</reference>
<feature type="region of interest" description="Disordered" evidence="1">
    <location>
        <begin position="1"/>
        <end position="189"/>
    </location>
</feature>
<sequence>MATPKARRRGPHRMLPSAIDIYALPMGPRPAPSPARAEGSNRRPPLPSGRPPLIARRPVPISKTDPVYGDRRSPPTIRRSPPTMRRSPPAPGLRPQSLPALPRPTRPAPSSRPVTYPPPQDYRPAPPVPYLNLPPRTPRGTPPTPRPSHPSPLRRVSPSRGRGRRRPPAPPNTVSSGLAPLEPPPQIDPSINPILRAHLTALSPEIRRVLPSILTRLGRTSHAQTCEQFDFTNTTRLDPSIRPAKNPQVTVKVVNMDTLEAALSLPERDPPPLPKDGQPVRFRPLILNFSDVDHPSGNERRGSRHGDFSQSESLCYRTSLGMSLERGRHPVGMNTSVLYSPYVQVVRRDTSDRFLDLDHPENLPVVAAITMGAQYRPETKTYMVPAELGRTRPKQAFHRYTDRERLKMRMRLTLRVAGMHRHTRLVLGAVGCGRRYKNPAEDVALCWLEVLREDEFAVDWWTDVVFAVWDPPGAGPDSVSKFNHEIFKRVLDGKHVGEYYWRLHE</sequence>
<proteinExistence type="predicted"/>
<dbReference type="eggNOG" id="ENOG502S35J">
    <property type="taxonomic scope" value="Eukaryota"/>
</dbReference>
<dbReference type="PRINTS" id="PR01217">
    <property type="entry name" value="PRICHEXTENSN"/>
</dbReference>
<feature type="domain" description="Microbial-type PARG catalytic" evidence="2">
    <location>
        <begin position="240"/>
        <end position="347"/>
    </location>
</feature>
<feature type="region of interest" description="Disordered" evidence="1">
    <location>
        <begin position="291"/>
        <end position="310"/>
    </location>
</feature>
<name>A0A090CMC3_PODAN</name>
<feature type="compositionally biased region" description="Low complexity" evidence="1">
    <location>
        <begin position="151"/>
        <end position="160"/>
    </location>
</feature>
<dbReference type="InterPro" id="IPR019261">
    <property type="entry name" value="PARG_cat_microbial"/>
</dbReference>